<evidence type="ECO:0000313" key="2">
    <source>
        <dbReference type="EMBL" id="KAF2164049.1"/>
    </source>
</evidence>
<dbReference type="InterPro" id="IPR000836">
    <property type="entry name" value="PRTase_dom"/>
</dbReference>
<sequence>MCLATSPLERPPVVGIYGVSGSGKSHLLAQLKHELKDDRFLFWEGSEEIDAVVPGGLEAFKALHHNEQARFRAAATDRIREQCTESGCVGVVAGHFMFWNEQEEQGQAVWTESDQNTFTHIVYLDIPPSQIDDMRRQDERRARESMSVRHLDLWKRTEEKSLRALCGTHGILFSRVFPYPALLPKVAALIRDFQRHTVERNLKRAEVAVDVLVQGAKAQLESMLVIDGDKTLAPEDTGELFWHRICTDRLSWDLQWSPSAVFKSPLGYSYAAFRQVSLLYEEAVDEEEFEDVCAYVAEQVNPYLDFVSLLKRTVDHAHVGAVIVTCGIGRIWEKVLGIQGLSHDIKVLGAGRISTDFVVTPAVKAAIVGRLRDTYGLHVSAFGDSPLDLPMLKMANKAFVVVGTEEERSKSMEQKLKTAIDEDGLRACQILLPATAVRRLDYSRLPPVSLADWRLIETIFRRRASLTVLHATTKNAARLLMAPMRDARLSGPDLRERHRQSGWYLAVEYISAILGVEEYGMPHVQGHSSTGHRLSQEEQTMIVALMRGGEPMALGVNAAFPLASFVHAKAPNDLKPEHFEGRKAVVIVDSVINTGKSVKGFVDYIHNCGYNVRIIVVAGVVQAEAVSEGSLLSKLSQEGEIKFVALRISDNKFKGSGSTDTGNRLFNNTYIS</sequence>
<dbReference type="Pfam" id="PF14681">
    <property type="entry name" value="UPRTase"/>
    <property type="match status" value="1"/>
</dbReference>
<dbReference type="PANTHER" id="PTHR43344:SF20">
    <property type="entry name" value="URACIL PHOSPHORIBOSYLTRANSFERASE"/>
    <property type="match status" value="1"/>
</dbReference>
<evidence type="ECO:0000313" key="3">
    <source>
        <dbReference type="Proteomes" id="UP000799537"/>
    </source>
</evidence>
<dbReference type="Gene3D" id="3.40.50.1000">
    <property type="entry name" value="HAD superfamily/HAD-like"/>
    <property type="match status" value="1"/>
</dbReference>
<feature type="domain" description="Phosphoribosyltransferase" evidence="1">
    <location>
        <begin position="472"/>
        <end position="667"/>
    </location>
</feature>
<dbReference type="PANTHER" id="PTHR43344">
    <property type="entry name" value="PHOSPHOSERINE PHOSPHATASE"/>
    <property type="match status" value="1"/>
</dbReference>
<dbReference type="GeneID" id="54566805"/>
<accession>A0A6A6CEG7</accession>
<dbReference type="InterPro" id="IPR050582">
    <property type="entry name" value="HAD-like_SerB"/>
</dbReference>
<keyword evidence="3" id="KW-1185">Reference proteome</keyword>
<proteinExistence type="predicted"/>
<dbReference type="Pfam" id="PF12710">
    <property type="entry name" value="HAD"/>
    <property type="match status" value="1"/>
</dbReference>
<dbReference type="GO" id="GO:0036424">
    <property type="term" value="F:L-phosphoserine phosphatase activity"/>
    <property type="evidence" value="ECO:0007669"/>
    <property type="project" value="TreeGrafter"/>
</dbReference>
<gene>
    <name evidence="2" type="ORF">M409DRAFT_57139</name>
</gene>
<dbReference type="Gene3D" id="3.40.50.300">
    <property type="entry name" value="P-loop containing nucleotide triphosphate hydrolases"/>
    <property type="match status" value="1"/>
</dbReference>
<name>A0A6A6CEG7_ZASCE</name>
<dbReference type="OrthoDB" id="5416609at2759"/>
<dbReference type="SUPFAM" id="SSF56784">
    <property type="entry name" value="HAD-like"/>
    <property type="match status" value="1"/>
</dbReference>
<reference evidence="2" key="1">
    <citation type="journal article" date="2020" name="Stud. Mycol.">
        <title>101 Dothideomycetes genomes: a test case for predicting lifestyles and emergence of pathogens.</title>
        <authorList>
            <person name="Haridas S."/>
            <person name="Albert R."/>
            <person name="Binder M."/>
            <person name="Bloem J."/>
            <person name="Labutti K."/>
            <person name="Salamov A."/>
            <person name="Andreopoulos B."/>
            <person name="Baker S."/>
            <person name="Barry K."/>
            <person name="Bills G."/>
            <person name="Bluhm B."/>
            <person name="Cannon C."/>
            <person name="Castanera R."/>
            <person name="Culley D."/>
            <person name="Daum C."/>
            <person name="Ezra D."/>
            <person name="Gonzalez J."/>
            <person name="Henrissat B."/>
            <person name="Kuo A."/>
            <person name="Liang C."/>
            <person name="Lipzen A."/>
            <person name="Lutzoni F."/>
            <person name="Magnuson J."/>
            <person name="Mondo S."/>
            <person name="Nolan M."/>
            <person name="Ohm R."/>
            <person name="Pangilinan J."/>
            <person name="Park H.-J."/>
            <person name="Ramirez L."/>
            <person name="Alfaro M."/>
            <person name="Sun H."/>
            <person name="Tritt A."/>
            <person name="Yoshinaga Y."/>
            <person name="Zwiers L.-H."/>
            <person name="Turgeon B."/>
            <person name="Goodwin S."/>
            <person name="Spatafora J."/>
            <person name="Crous P."/>
            <person name="Grigoriev I."/>
        </authorList>
    </citation>
    <scope>NUCLEOTIDE SEQUENCE</scope>
    <source>
        <strain evidence="2">ATCC 36951</strain>
    </source>
</reference>
<protein>
    <recommendedName>
        <fullName evidence="1">Phosphoribosyltransferase domain-containing protein</fullName>
    </recommendedName>
</protein>
<dbReference type="SUPFAM" id="SSF52540">
    <property type="entry name" value="P-loop containing nucleoside triphosphate hydrolases"/>
    <property type="match status" value="1"/>
</dbReference>
<dbReference type="SUPFAM" id="SSF53271">
    <property type="entry name" value="PRTase-like"/>
    <property type="match status" value="1"/>
</dbReference>
<dbReference type="GO" id="GO:0005737">
    <property type="term" value="C:cytoplasm"/>
    <property type="evidence" value="ECO:0007669"/>
    <property type="project" value="TreeGrafter"/>
</dbReference>
<dbReference type="InterPro" id="IPR027417">
    <property type="entry name" value="P-loop_NTPase"/>
</dbReference>
<dbReference type="Gene3D" id="3.40.50.2020">
    <property type="match status" value="1"/>
</dbReference>
<dbReference type="InterPro" id="IPR023214">
    <property type="entry name" value="HAD_sf"/>
</dbReference>
<dbReference type="GO" id="GO:0000287">
    <property type="term" value="F:magnesium ion binding"/>
    <property type="evidence" value="ECO:0007669"/>
    <property type="project" value="TreeGrafter"/>
</dbReference>
<dbReference type="InterPro" id="IPR029057">
    <property type="entry name" value="PRTase-like"/>
</dbReference>
<dbReference type="InterPro" id="IPR036412">
    <property type="entry name" value="HAD-like_sf"/>
</dbReference>
<dbReference type="CDD" id="cd06223">
    <property type="entry name" value="PRTases_typeI"/>
    <property type="match status" value="1"/>
</dbReference>
<dbReference type="AlphaFoldDB" id="A0A6A6CEG7"/>
<dbReference type="GO" id="GO:0006564">
    <property type="term" value="P:L-serine biosynthetic process"/>
    <property type="evidence" value="ECO:0007669"/>
    <property type="project" value="TreeGrafter"/>
</dbReference>
<organism evidence="2 3">
    <name type="scientific">Zasmidium cellare ATCC 36951</name>
    <dbReference type="NCBI Taxonomy" id="1080233"/>
    <lineage>
        <taxon>Eukaryota</taxon>
        <taxon>Fungi</taxon>
        <taxon>Dikarya</taxon>
        <taxon>Ascomycota</taxon>
        <taxon>Pezizomycotina</taxon>
        <taxon>Dothideomycetes</taxon>
        <taxon>Dothideomycetidae</taxon>
        <taxon>Mycosphaerellales</taxon>
        <taxon>Mycosphaerellaceae</taxon>
        <taxon>Zasmidium</taxon>
    </lineage>
</organism>
<dbReference type="Pfam" id="PF13207">
    <property type="entry name" value="AAA_17"/>
    <property type="match status" value="1"/>
</dbReference>
<dbReference type="RefSeq" id="XP_033664938.1">
    <property type="nucleotide sequence ID" value="XM_033813533.1"/>
</dbReference>
<dbReference type="EMBL" id="ML993606">
    <property type="protein sequence ID" value="KAF2164049.1"/>
    <property type="molecule type" value="Genomic_DNA"/>
</dbReference>
<dbReference type="Proteomes" id="UP000799537">
    <property type="component" value="Unassembled WGS sequence"/>
</dbReference>
<evidence type="ECO:0000259" key="1">
    <source>
        <dbReference type="Pfam" id="PF14681"/>
    </source>
</evidence>